<dbReference type="GO" id="GO:0006281">
    <property type="term" value="P:DNA repair"/>
    <property type="evidence" value="ECO:0007669"/>
    <property type="project" value="TreeGrafter"/>
</dbReference>
<dbReference type="OrthoDB" id="9792518at2"/>
<dbReference type="InterPro" id="IPR006439">
    <property type="entry name" value="HAD-SF_hydro_IA"/>
</dbReference>
<name>A0A2V1MWD5_9LACO</name>
<accession>A0A2V1MWD5</accession>
<gene>
    <name evidence="1" type="ORF">DCM90_07845</name>
</gene>
<protein>
    <submittedName>
        <fullName evidence="1">Phosphatase</fullName>
    </submittedName>
</protein>
<dbReference type="SFLD" id="SFLDG01135">
    <property type="entry name" value="C1.5.6:_HAD__Beta-PGM__Phospha"/>
    <property type="match status" value="1"/>
</dbReference>
<dbReference type="Pfam" id="PF13419">
    <property type="entry name" value="HAD_2"/>
    <property type="match status" value="1"/>
</dbReference>
<dbReference type="PANTHER" id="PTHR43434:SF26">
    <property type="entry name" value="PYROPHOSPHATASE PPAX"/>
    <property type="match status" value="1"/>
</dbReference>
<dbReference type="InterPro" id="IPR041492">
    <property type="entry name" value="HAD_2"/>
</dbReference>
<dbReference type="NCBIfam" id="TIGR01509">
    <property type="entry name" value="HAD-SF-IA-v3"/>
    <property type="match status" value="1"/>
</dbReference>
<dbReference type="PANTHER" id="PTHR43434">
    <property type="entry name" value="PHOSPHOGLYCOLATE PHOSPHATASE"/>
    <property type="match status" value="1"/>
</dbReference>
<sequence length="206" mass="23074">MNNFIFDVDGTLMDTEYMYMQALKDVLDERGMDLTYEDIAKTFGITSRDALKQLGVTDLDDVLVEWNDQTKRYQDRVSLYDGVTDALTVLKKAGASLAIMTSKPRVDFERDVQAIGLDQYFSECIVAEDAKRGKPAPDPINVAIERLGADRKQTIYVGDTAYDLQAAHAAKVQFGLAAWNGQAVNPLMLADEIFKTPQAMVELYQR</sequence>
<evidence type="ECO:0000313" key="2">
    <source>
        <dbReference type="Proteomes" id="UP000245080"/>
    </source>
</evidence>
<dbReference type="PRINTS" id="PR00413">
    <property type="entry name" value="HADHALOGNASE"/>
</dbReference>
<organism evidence="1 2">
    <name type="scientific">Levilactobacillus bambusae</name>
    <dbReference type="NCBI Taxonomy" id="2024736"/>
    <lineage>
        <taxon>Bacteria</taxon>
        <taxon>Bacillati</taxon>
        <taxon>Bacillota</taxon>
        <taxon>Bacilli</taxon>
        <taxon>Lactobacillales</taxon>
        <taxon>Lactobacillaceae</taxon>
        <taxon>Levilactobacillus</taxon>
    </lineage>
</organism>
<evidence type="ECO:0000313" key="1">
    <source>
        <dbReference type="EMBL" id="PWF99358.1"/>
    </source>
</evidence>
<dbReference type="AlphaFoldDB" id="A0A2V1MWD5"/>
<dbReference type="NCBIfam" id="TIGR01549">
    <property type="entry name" value="HAD-SF-IA-v1"/>
    <property type="match status" value="1"/>
</dbReference>
<dbReference type="InterPro" id="IPR023198">
    <property type="entry name" value="PGP-like_dom2"/>
</dbReference>
<comment type="caution">
    <text evidence="1">The sequence shown here is derived from an EMBL/GenBank/DDBJ whole genome shotgun (WGS) entry which is preliminary data.</text>
</comment>
<dbReference type="RefSeq" id="WP_109250816.1">
    <property type="nucleotide sequence ID" value="NZ_QCXQ01000006.1"/>
</dbReference>
<dbReference type="SFLD" id="SFLDS00003">
    <property type="entry name" value="Haloacid_Dehalogenase"/>
    <property type="match status" value="1"/>
</dbReference>
<dbReference type="InterPro" id="IPR006549">
    <property type="entry name" value="HAD-SF_hydro_IIIA"/>
</dbReference>
<dbReference type="GO" id="GO:0008967">
    <property type="term" value="F:phosphoglycolate phosphatase activity"/>
    <property type="evidence" value="ECO:0007669"/>
    <property type="project" value="TreeGrafter"/>
</dbReference>
<dbReference type="EMBL" id="QCXQ01000006">
    <property type="protein sequence ID" value="PWF99358.1"/>
    <property type="molecule type" value="Genomic_DNA"/>
</dbReference>
<dbReference type="SFLD" id="SFLDG01129">
    <property type="entry name" value="C1.5:_HAD__Beta-PGM__Phosphata"/>
    <property type="match status" value="1"/>
</dbReference>
<dbReference type="InterPro" id="IPR050155">
    <property type="entry name" value="HAD-like_hydrolase_sf"/>
</dbReference>
<proteinExistence type="predicted"/>
<dbReference type="InterPro" id="IPR023214">
    <property type="entry name" value="HAD_sf"/>
</dbReference>
<reference evidence="1 2" key="1">
    <citation type="journal article" date="2018" name="Int. J. Syst. Evol. Microbiol.">
        <title>Lactobacillus bambusae sp. nov., isolated from a traditional fermented Ma-bamboo shoots of Taiwan.</title>
        <authorList>
            <person name="Wang L.-T."/>
        </authorList>
    </citation>
    <scope>NUCLEOTIDE SEQUENCE [LARGE SCALE GENOMIC DNA]</scope>
    <source>
        <strain evidence="1 2">BS-W1</strain>
    </source>
</reference>
<dbReference type="SUPFAM" id="SSF56784">
    <property type="entry name" value="HAD-like"/>
    <property type="match status" value="1"/>
</dbReference>
<dbReference type="Gene3D" id="3.40.50.1000">
    <property type="entry name" value="HAD superfamily/HAD-like"/>
    <property type="match status" value="1"/>
</dbReference>
<dbReference type="InterPro" id="IPR036412">
    <property type="entry name" value="HAD-like_sf"/>
</dbReference>
<dbReference type="GO" id="GO:0005829">
    <property type="term" value="C:cytosol"/>
    <property type="evidence" value="ECO:0007669"/>
    <property type="project" value="TreeGrafter"/>
</dbReference>
<dbReference type="Gene3D" id="1.10.150.240">
    <property type="entry name" value="Putative phosphatase, domain 2"/>
    <property type="match status" value="1"/>
</dbReference>
<keyword evidence="2" id="KW-1185">Reference proteome</keyword>
<dbReference type="Proteomes" id="UP000245080">
    <property type="component" value="Unassembled WGS sequence"/>
</dbReference>
<dbReference type="NCBIfam" id="TIGR01662">
    <property type="entry name" value="HAD-SF-IIIA"/>
    <property type="match status" value="1"/>
</dbReference>